<proteinExistence type="predicted"/>
<gene>
    <name evidence="1" type="ORF">RCL2_001244400</name>
</gene>
<name>A0A8H3LFH4_9GLOM</name>
<dbReference type="EMBL" id="BLAL01000092">
    <property type="protein sequence ID" value="GES85360.1"/>
    <property type="molecule type" value="Genomic_DNA"/>
</dbReference>
<evidence type="ECO:0000313" key="1">
    <source>
        <dbReference type="EMBL" id="GES85360.1"/>
    </source>
</evidence>
<dbReference type="AlphaFoldDB" id="A0A8H3LFH4"/>
<sequence length="393" mass="45901">MANININSSFDNLDLNILSSTKGKIDIRKGNFSFIIKNKSKEFSKVFFIDLDVYRENVAEKWNQKESLQTISSAIQEKLSNFQQPQFSKTNDCKGEWSHNHHSYPSGCSLLPLHDQLSPPKKRSQEEKEIHISEIGEISFSASRTTSSIDNYNSERSQLSSNITQCFLKIKQGEDHQHCIWCINYASQRYKEKNNFFTTRERLTLSFLETKWRCNFKDRRVRIWELCGDECLDFLMLAQSKSPNQFSNNIYSVEISNTDMQKLQDLSELIDTVKNDRRFHEFQPKNEWLTDQENKEYFSDAYGITNVNPLLVDNIGVTVLFLDDRGILFEWCELTKEMHVLGINEMEGLANFLYYPEKKLTIMEDTGEMIPDMELVHQAKELAKAELAELRKV</sequence>
<organism evidence="1 2">
    <name type="scientific">Rhizophagus clarus</name>
    <dbReference type="NCBI Taxonomy" id="94130"/>
    <lineage>
        <taxon>Eukaryota</taxon>
        <taxon>Fungi</taxon>
        <taxon>Fungi incertae sedis</taxon>
        <taxon>Mucoromycota</taxon>
        <taxon>Glomeromycotina</taxon>
        <taxon>Glomeromycetes</taxon>
        <taxon>Glomerales</taxon>
        <taxon>Glomeraceae</taxon>
        <taxon>Rhizophagus</taxon>
    </lineage>
</organism>
<evidence type="ECO:0000313" key="2">
    <source>
        <dbReference type="Proteomes" id="UP000615446"/>
    </source>
</evidence>
<protein>
    <submittedName>
        <fullName evidence="1">Uncharacterized protein</fullName>
    </submittedName>
</protein>
<dbReference type="OrthoDB" id="2399117at2759"/>
<dbReference type="Proteomes" id="UP000615446">
    <property type="component" value="Unassembled WGS sequence"/>
</dbReference>
<accession>A0A8H3LFH4</accession>
<reference evidence="1" key="1">
    <citation type="submission" date="2019-10" db="EMBL/GenBank/DDBJ databases">
        <title>Conservation and host-specific expression of non-tandemly repeated heterogenous ribosome RNA gene in arbuscular mycorrhizal fungi.</title>
        <authorList>
            <person name="Maeda T."/>
            <person name="Kobayashi Y."/>
            <person name="Nakagawa T."/>
            <person name="Ezawa T."/>
            <person name="Yamaguchi K."/>
            <person name="Bino T."/>
            <person name="Nishimoto Y."/>
            <person name="Shigenobu S."/>
            <person name="Kawaguchi M."/>
        </authorList>
    </citation>
    <scope>NUCLEOTIDE SEQUENCE</scope>
    <source>
        <strain evidence="1">HR1</strain>
    </source>
</reference>
<comment type="caution">
    <text evidence="1">The sequence shown here is derived from an EMBL/GenBank/DDBJ whole genome shotgun (WGS) entry which is preliminary data.</text>
</comment>